<name>A0A4U8W2C6_9NOCA</name>
<dbReference type="AlphaFoldDB" id="A0A4U8W2C6"/>
<gene>
    <name evidence="1" type="ORF">NCTC10797_03824</name>
</gene>
<dbReference type="EMBL" id="LR215973">
    <property type="protein sequence ID" value="VFB00033.1"/>
    <property type="molecule type" value="Genomic_DNA"/>
</dbReference>
<reference evidence="1 2" key="1">
    <citation type="submission" date="2019-02" db="EMBL/GenBank/DDBJ databases">
        <authorList>
            <consortium name="Pathogen Informatics"/>
        </authorList>
    </citation>
    <scope>NUCLEOTIDE SEQUENCE [LARGE SCALE GENOMIC DNA]</scope>
    <source>
        <strain evidence="1 2">3012STDY6756504</strain>
    </source>
</reference>
<dbReference type="Proteomes" id="UP000290439">
    <property type="component" value="Chromosome"/>
</dbReference>
<proteinExistence type="predicted"/>
<dbReference type="RefSeq" id="WP_130918029.1">
    <property type="nucleotide sequence ID" value="NZ_LR215973.1"/>
</dbReference>
<organism evidence="1 2">
    <name type="scientific">Nocardia cyriacigeorgica</name>
    <dbReference type="NCBI Taxonomy" id="135487"/>
    <lineage>
        <taxon>Bacteria</taxon>
        <taxon>Bacillati</taxon>
        <taxon>Actinomycetota</taxon>
        <taxon>Actinomycetes</taxon>
        <taxon>Mycobacteriales</taxon>
        <taxon>Nocardiaceae</taxon>
        <taxon>Nocardia</taxon>
    </lineage>
</organism>
<evidence type="ECO:0008006" key="3">
    <source>
        <dbReference type="Google" id="ProtNLM"/>
    </source>
</evidence>
<sequence length="129" mass="13468">MAVPETGQSRARQLYVAAVDGGATPFELDEDVASNLAAACDALVDDLDRARAESHVITAVSGFPDLPTGQALARGFSRKGHEFLDTLTALQETALLYKAAYLAAGKKFADAEAANKAAIDLVAAHLAPR</sequence>
<evidence type="ECO:0000313" key="2">
    <source>
        <dbReference type="Proteomes" id="UP000290439"/>
    </source>
</evidence>
<evidence type="ECO:0000313" key="1">
    <source>
        <dbReference type="EMBL" id="VFB00033.1"/>
    </source>
</evidence>
<protein>
    <recommendedName>
        <fullName evidence="3">PE domain-containing protein</fullName>
    </recommendedName>
</protein>
<accession>A0A4U8W2C6</accession>